<dbReference type="HAMAP" id="MF_01571">
    <property type="entry name" value="Pro_tRNA_synth_type3"/>
    <property type="match status" value="1"/>
</dbReference>
<dbReference type="InterPro" id="IPR006195">
    <property type="entry name" value="aa-tRNA-synth_II"/>
</dbReference>
<evidence type="ECO:0000256" key="4">
    <source>
        <dbReference type="ARBA" id="ARBA00022840"/>
    </source>
</evidence>
<dbReference type="CDD" id="cd00862">
    <property type="entry name" value="ProRS_anticodon_zinc"/>
    <property type="match status" value="1"/>
</dbReference>
<dbReference type="FunFam" id="3.30.930.10:FF:000037">
    <property type="entry name" value="Proline--tRNA ligase"/>
    <property type="match status" value="1"/>
</dbReference>
<dbReference type="InterPro" id="IPR002316">
    <property type="entry name" value="Pro-tRNA-ligase_IIa"/>
</dbReference>
<dbReference type="InterPro" id="IPR004154">
    <property type="entry name" value="Anticodon-bd"/>
</dbReference>
<evidence type="ECO:0000256" key="7">
    <source>
        <dbReference type="ARBA" id="ARBA00047671"/>
    </source>
</evidence>
<evidence type="ECO:0000256" key="1">
    <source>
        <dbReference type="ARBA" id="ARBA00022490"/>
    </source>
</evidence>
<reference evidence="11" key="1">
    <citation type="submission" date="2016-10" db="EMBL/GenBank/DDBJ databases">
        <authorList>
            <person name="Varghese N."/>
            <person name="Submissions S."/>
        </authorList>
    </citation>
    <scope>NUCLEOTIDE SEQUENCE [LARGE SCALE GENOMIC DNA]</scope>
    <source>
        <strain evidence="11">DSM 1551</strain>
    </source>
</reference>
<comment type="catalytic activity">
    <reaction evidence="7 8">
        <text>tRNA(Pro) + L-proline + ATP = L-prolyl-tRNA(Pro) + AMP + diphosphate</text>
        <dbReference type="Rhea" id="RHEA:14305"/>
        <dbReference type="Rhea" id="RHEA-COMP:9700"/>
        <dbReference type="Rhea" id="RHEA-COMP:9702"/>
        <dbReference type="ChEBI" id="CHEBI:30616"/>
        <dbReference type="ChEBI" id="CHEBI:33019"/>
        <dbReference type="ChEBI" id="CHEBI:60039"/>
        <dbReference type="ChEBI" id="CHEBI:78442"/>
        <dbReference type="ChEBI" id="CHEBI:78532"/>
        <dbReference type="ChEBI" id="CHEBI:456215"/>
        <dbReference type="EC" id="6.1.1.15"/>
    </reaction>
</comment>
<dbReference type="GO" id="GO:0017101">
    <property type="term" value="C:aminoacyl-tRNA synthetase multienzyme complex"/>
    <property type="evidence" value="ECO:0007669"/>
    <property type="project" value="TreeGrafter"/>
</dbReference>
<dbReference type="SMART" id="SM00946">
    <property type="entry name" value="ProRS-C_1"/>
    <property type="match status" value="1"/>
</dbReference>
<proteinExistence type="inferred from homology"/>
<evidence type="ECO:0000256" key="3">
    <source>
        <dbReference type="ARBA" id="ARBA00022741"/>
    </source>
</evidence>
<dbReference type="EMBL" id="FOIN01000011">
    <property type="protein sequence ID" value="SET44019.1"/>
    <property type="molecule type" value="Genomic_DNA"/>
</dbReference>
<evidence type="ECO:0000259" key="9">
    <source>
        <dbReference type="PROSITE" id="PS50862"/>
    </source>
</evidence>
<dbReference type="GO" id="GO:0016740">
    <property type="term" value="F:transferase activity"/>
    <property type="evidence" value="ECO:0007669"/>
    <property type="project" value="UniProtKB-ARBA"/>
</dbReference>
<name>A0A1I0EG53_9FIRM</name>
<dbReference type="GO" id="GO:0006433">
    <property type="term" value="P:prolyl-tRNA aminoacylation"/>
    <property type="evidence" value="ECO:0007669"/>
    <property type="project" value="UniProtKB-UniRule"/>
</dbReference>
<dbReference type="SUPFAM" id="SSF52954">
    <property type="entry name" value="Class II aaRS ABD-related"/>
    <property type="match status" value="1"/>
</dbReference>
<keyword evidence="2 8" id="KW-0436">Ligase</keyword>
<dbReference type="Gene3D" id="3.30.930.10">
    <property type="entry name" value="Bira Bifunctional Protein, Domain 2"/>
    <property type="match status" value="1"/>
</dbReference>
<evidence type="ECO:0000256" key="8">
    <source>
        <dbReference type="HAMAP-Rule" id="MF_01571"/>
    </source>
</evidence>
<dbReference type="PANTHER" id="PTHR43382">
    <property type="entry name" value="PROLYL-TRNA SYNTHETASE"/>
    <property type="match status" value="1"/>
</dbReference>
<keyword evidence="6 8" id="KW-0030">Aminoacyl-tRNA synthetase</keyword>
<dbReference type="Gene3D" id="3.30.110.30">
    <property type="entry name" value="C-terminal domain of ProRS"/>
    <property type="match status" value="1"/>
</dbReference>
<dbReference type="Pfam" id="PF00587">
    <property type="entry name" value="tRNA-synt_2b"/>
    <property type="match status" value="1"/>
</dbReference>
<dbReference type="SUPFAM" id="SSF55681">
    <property type="entry name" value="Class II aaRS and biotin synthetases"/>
    <property type="match status" value="1"/>
</dbReference>
<dbReference type="GO" id="GO:0140096">
    <property type="term" value="F:catalytic activity, acting on a protein"/>
    <property type="evidence" value="ECO:0007669"/>
    <property type="project" value="UniProtKB-ARBA"/>
</dbReference>
<feature type="domain" description="Aminoacyl-transfer RNA synthetases class-II family profile" evidence="9">
    <location>
        <begin position="42"/>
        <end position="285"/>
    </location>
</feature>
<dbReference type="InterPro" id="IPR004499">
    <property type="entry name" value="Pro-tRNA-ligase_IIa_arc-type"/>
</dbReference>
<gene>
    <name evidence="8" type="primary">proS</name>
    <name evidence="10" type="ORF">SAMN04489758_11110</name>
</gene>
<dbReference type="PROSITE" id="PS50862">
    <property type="entry name" value="AA_TRNA_LIGASE_II"/>
    <property type="match status" value="1"/>
</dbReference>
<evidence type="ECO:0000256" key="6">
    <source>
        <dbReference type="ARBA" id="ARBA00023146"/>
    </source>
</evidence>
<dbReference type="GO" id="GO:0005737">
    <property type="term" value="C:cytoplasm"/>
    <property type="evidence" value="ECO:0007669"/>
    <property type="project" value="UniProtKB-SubCell"/>
</dbReference>
<keyword evidence="4 8" id="KW-0067">ATP-binding</keyword>
<dbReference type="RefSeq" id="WP_092353545.1">
    <property type="nucleotide sequence ID" value="NZ_FOIN01000011.1"/>
</dbReference>
<sequence length="479" mass="54735">MANNKKNDAICAMEDDFAQWYTDVCRKAELMDYSGVKGFIIYRPYSYAMWEAIQQYMDKRFKETGHENVYMPMLIPQSLLQKESDHVEGFAPECAIVTKGGLDNLEENLIIRPTSETLFCEHYAKVVNSYRDLPKLYNQWCSVVRWEKTTRPFLRGSEFLWQEGHTVHASEEEARAETLQMLEIYEETAKNLLAIPMVTGRKTEREKFAGAEITYTIEALMHDGKALQSGTSHYFGQGFAKAFDMKFLSKENKLEYVYQTSWGVSTRLLGAIIMVHGDNNGLVLPPRVAPIQVMIIPIQQQKDGVLDKAYELEQRLKAAGIKVKVDAGDKSPGWKFSEAEMRGIPLRLEIGPKDIANDACVIAKRNDGNKDTYSLDENLETTVKELLDTIHEEMYQKALKHRNENIRKANNYDEFKNIIETKGGYVKMMWCGDEACEVKIKEDTSATSRCIKEDEEPFGDVCPICGKPAKKVVYFAKAY</sequence>
<keyword evidence="1 8" id="KW-0963">Cytoplasm</keyword>
<dbReference type="Pfam" id="PF09180">
    <property type="entry name" value="ProRS-C_1"/>
    <property type="match status" value="1"/>
</dbReference>
<comment type="function">
    <text evidence="8">Catalyzes the attachment of proline to tRNA(Pro) in a two-step reaction: proline is first activated by ATP to form Pro-AMP and then transferred to the acceptor end of tRNA(Pro).</text>
</comment>
<evidence type="ECO:0000313" key="11">
    <source>
        <dbReference type="Proteomes" id="UP000198558"/>
    </source>
</evidence>
<comment type="subcellular location">
    <subcellularLocation>
        <location evidence="8">Cytoplasm</location>
    </subcellularLocation>
</comment>
<accession>A0A1I0EG53</accession>
<dbReference type="NCBIfam" id="TIGR00408">
    <property type="entry name" value="proS_fam_I"/>
    <property type="match status" value="1"/>
</dbReference>
<dbReference type="CDD" id="cd00778">
    <property type="entry name" value="ProRS_core_arch_euk"/>
    <property type="match status" value="1"/>
</dbReference>
<evidence type="ECO:0000256" key="5">
    <source>
        <dbReference type="ARBA" id="ARBA00022917"/>
    </source>
</evidence>
<dbReference type="PANTHER" id="PTHR43382:SF2">
    <property type="entry name" value="BIFUNCTIONAL GLUTAMATE_PROLINE--TRNA LIGASE"/>
    <property type="match status" value="1"/>
</dbReference>
<dbReference type="InterPro" id="IPR017449">
    <property type="entry name" value="Pro-tRNA_synth_II"/>
</dbReference>
<dbReference type="GO" id="GO:0005524">
    <property type="term" value="F:ATP binding"/>
    <property type="evidence" value="ECO:0007669"/>
    <property type="project" value="UniProtKB-UniRule"/>
</dbReference>
<keyword evidence="5 8" id="KW-0648">Protein biosynthesis</keyword>
<dbReference type="InterPro" id="IPR016061">
    <property type="entry name" value="Pro-tRNA_ligase_II_C"/>
</dbReference>
<dbReference type="Pfam" id="PF03129">
    <property type="entry name" value="HGTP_anticodon"/>
    <property type="match status" value="1"/>
</dbReference>
<dbReference type="EC" id="6.1.1.15" evidence="8"/>
<comment type="domain">
    <text evidence="8">Consists of three domains: the N-terminal catalytic domain, the anticodon-binding domain and the C-terminal extension.</text>
</comment>
<evidence type="ECO:0000256" key="2">
    <source>
        <dbReference type="ARBA" id="ARBA00022598"/>
    </source>
</evidence>
<dbReference type="InterPro" id="IPR033721">
    <property type="entry name" value="ProRS_core_arch_euk"/>
</dbReference>
<dbReference type="AlphaFoldDB" id="A0A1I0EG53"/>
<keyword evidence="11" id="KW-1185">Reference proteome</keyword>
<dbReference type="FunFam" id="3.40.50.800:FF:000005">
    <property type="entry name" value="bifunctional glutamate/proline--tRNA ligase"/>
    <property type="match status" value="1"/>
</dbReference>
<comment type="similarity">
    <text evidence="8">Belongs to the class-II aminoacyl-tRNA synthetase family. ProS type 3 subfamily.</text>
</comment>
<dbReference type="InterPro" id="IPR045864">
    <property type="entry name" value="aa-tRNA-synth_II/BPL/LPL"/>
</dbReference>
<dbReference type="SUPFAM" id="SSF64586">
    <property type="entry name" value="C-terminal domain of ProRS"/>
    <property type="match status" value="1"/>
</dbReference>
<dbReference type="GeneID" id="78288245"/>
<evidence type="ECO:0000313" key="10">
    <source>
        <dbReference type="EMBL" id="SET44019.1"/>
    </source>
</evidence>
<dbReference type="GO" id="GO:0004827">
    <property type="term" value="F:proline-tRNA ligase activity"/>
    <property type="evidence" value="ECO:0007669"/>
    <property type="project" value="UniProtKB-UniRule"/>
</dbReference>
<dbReference type="InterPro" id="IPR036621">
    <property type="entry name" value="Anticodon-bd_dom_sf"/>
</dbReference>
<comment type="subunit">
    <text evidence="8">Homodimer.</text>
</comment>
<dbReference type="OrthoDB" id="9809052at2"/>
<protein>
    <recommendedName>
        <fullName evidence="8">Proline--tRNA ligase</fullName>
        <ecNumber evidence="8">6.1.1.15</ecNumber>
    </recommendedName>
    <alternativeName>
        <fullName evidence="8">Prolyl-tRNA synthetase</fullName>
        <shortName evidence="8">ProRS</shortName>
    </alternativeName>
</protein>
<dbReference type="Proteomes" id="UP000198558">
    <property type="component" value="Unassembled WGS sequence"/>
</dbReference>
<dbReference type="PRINTS" id="PR01046">
    <property type="entry name" value="TRNASYNTHPRO"/>
</dbReference>
<organism evidence="10 11">
    <name type="scientific">Thomasclavelia cocleata</name>
    <dbReference type="NCBI Taxonomy" id="69824"/>
    <lineage>
        <taxon>Bacteria</taxon>
        <taxon>Bacillati</taxon>
        <taxon>Bacillota</taxon>
        <taxon>Erysipelotrichia</taxon>
        <taxon>Erysipelotrichales</taxon>
        <taxon>Coprobacillaceae</taxon>
        <taxon>Thomasclavelia</taxon>
    </lineage>
</organism>
<dbReference type="InterPro" id="IPR002314">
    <property type="entry name" value="aa-tRNA-synt_IIb"/>
</dbReference>
<keyword evidence="3 8" id="KW-0547">Nucleotide-binding</keyword>
<dbReference type="Gene3D" id="3.40.50.800">
    <property type="entry name" value="Anticodon-binding domain"/>
    <property type="match status" value="1"/>
</dbReference>